<keyword evidence="2" id="KW-1185">Reference proteome</keyword>
<sequence length="230" mass="24250">MLTGGARTTVPELRADALAPTVFPVDADGVILGRDSTGRPVTLRLFDAVPRRVVFIGGWWAAQILVSRCLAVGAMVAVDAHSVADSTDAVAIGAQWLALGRFATGANGRIRPIPPNIDEWPATAAQPVLRLRDVGPGGPASDPRRPWHTELTVLSTVGPATGRAIATADVVLVQRLAHADADLVRLALELGPEYTPLLGAMENEMVAAFGGGVVRYTWLTPTPVERQLFG</sequence>
<name>A0A8J3Z5Z6_9ACTN</name>
<accession>A0A8J3Z5Z6</accession>
<dbReference type="AlphaFoldDB" id="A0A8J3Z5Z6"/>
<dbReference type="EMBL" id="BOPG01000022">
    <property type="protein sequence ID" value="GIJ55881.1"/>
    <property type="molecule type" value="Genomic_DNA"/>
</dbReference>
<dbReference type="Proteomes" id="UP000612585">
    <property type="component" value="Unassembled WGS sequence"/>
</dbReference>
<reference evidence="1" key="1">
    <citation type="submission" date="2021-01" db="EMBL/GenBank/DDBJ databases">
        <title>Whole genome shotgun sequence of Virgisporangium aurantiacum NBRC 16421.</title>
        <authorList>
            <person name="Komaki H."/>
            <person name="Tamura T."/>
        </authorList>
    </citation>
    <scope>NUCLEOTIDE SEQUENCE</scope>
    <source>
        <strain evidence="1">NBRC 16421</strain>
    </source>
</reference>
<organism evidence="1 2">
    <name type="scientific">Virgisporangium aurantiacum</name>
    <dbReference type="NCBI Taxonomy" id="175570"/>
    <lineage>
        <taxon>Bacteria</taxon>
        <taxon>Bacillati</taxon>
        <taxon>Actinomycetota</taxon>
        <taxon>Actinomycetes</taxon>
        <taxon>Micromonosporales</taxon>
        <taxon>Micromonosporaceae</taxon>
        <taxon>Virgisporangium</taxon>
    </lineage>
</organism>
<evidence type="ECO:0000313" key="1">
    <source>
        <dbReference type="EMBL" id="GIJ55881.1"/>
    </source>
</evidence>
<comment type="caution">
    <text evidence="1">The sequence shown here is derived from an EMBL/GenBank/DDBJ whole genome shotgun (WGS) entry which is preliminary data.</text>
</comment>
<protein>
    <submittedName>
        <fullName evidence="1">Uncharacterized protein</fullName>
    </submittedName>
</protein>
<evidence type="ECO:0000313" key="2">
    <source>
        <dbReference type="Proteomes" id="UP000612585"/>
    </source>
</evidence>
<dbReference type="RefSeq" id="WP_203993302.1">
    <property type="nucleotide sequence ID" value="NZ_BOPG01000022.1"/>
</dbReference>
<gene>
    <name evidence="1" type="ORF">Vau01_033970</name>
</gene>
<proteinExistence type="predicted"/>